<dbReference type="Gene3D" id="2.30.110.10">
    <property type="entry name" value="Electron Transport, Fmn-binding Protein, Chain A"/>
    <property type="match status" value="1"/>
</dbReference>
<dbReference type="SMART" id="SM00903">
    <property type="entry name" value="Flavin_Reduct"/>
    <property type="match status" value="1"/>
</dbReference>
<protein>
    <submittedName>
        <fullName evidence="4">Monooxygenase</fullName>
    </submittedName>
</protein>
<evidence type="ECO:0000313" key="4">
    <source>
        <dbReference type="EMBL" id="BCT78160.1"/>
    </source>
</evidence>
<dbReference type="RefSeq" id="WP_229230793.1">
    <property type="nucleotide sequence ID" value="NZ_AP024525.1"/>
</dbReference>
<evidence type="ECO:0000256" key="1">
    <source>
        <dbReference type="ARBA" id="ARBA00008898"/>
    </source>
</evidence>
<dbReference type="Pfam" id="PF01613">
    <property type="entry name" value="Flavin_Reduct"/>
    <property type="match status" value="1"/>
</dbReference>
<keyword evidence="5" id="KW-1185">Reference proteome</keyword>
<keyword evidence="4" id="KW-0503">Monooxygenase</keyword>
<evidence type="ECO:0000259" key="3">
    <source>
        <dbReference type="SMART" id="SM00903"/>
    </source>
</evidence>
<comment type="similarity">
    <text evidence="1">Belongs to the non-flavoprotein flavin reductase family.</text>
</comment>
<dbReference type="EMBL" id="AP024525">
    <property type="protein sequence ID" value="BCT78160.1"/>
    <property type="molecule type" value="Genomic_DNA"/>
</dbReference>
<dbReference type="InterPro" id="IPR050268">
    <property type="entry name" value="NADH-dep_flavin_reductase"/>
</dbReference>
<keyword evidence="2" id="KW-0560">Oxidoreductase</keyword>
<evidence type="ECO:0000256" key="2">
    <source>
        <dbReference type="ARBA" id="ARBA00023002"/>
    </source>
</evidence>
<dbReference type="InterPro" id="IPR002563">
    <property type="entry name" value="Flavin_Rdtase-like_dom"/>
</dbReference>
<dbReference type="PANTHER" id="PTHR30466">
    <property type="entry name" value="FLAVIN REDUCTASE"/>
    <property type="match status" value="1"/>
</dbReference>
<organism evidence="4 5">
    <name type="scientific">Sinomonas cyclohexanicum</name>
    <name type="common">Corynebacterium cyclohexanicum</name>
    <dbReference type="NCBI Taxonomy" id="322009"/>
    <lineage>
        <taxon>Bacteria</taxon>
        <taxon>Bacillati</taxon>
        <taxon>Actinomycetota</taxon>
        <taxon>Actinomycetes</taxon>
        <taxon>Micrococcales</taxon>
        <taxon>Micrococcaceae</taxon>
        <taxon>Sinomonas</taxon>
    </lineage>
</organism>
<gene>
    <name evidence="4" type="primary">mmyF</name>
    <name evidence="4" type="ORF">SCMU_40020</name>
</gene>
<reference evidence="4 5" key="1">
    <citation type="journal article" date="2021" name="J. Biosci. Bioeng.">
        <title>Identification and characterization of a chc gene cluster responsible for the aromatization pathway of cyclohexanecarboxylate degradation in Sinomonas cyclohexanicum ATCC 51369.</title>
        <authorList>
            <person name="Yamamoto T."/>
            <person name="Hasegawa Y."/>
            <person name="Lau P.C.K."/>
            <person name="Iwaki H."/>
        </authorList>
    </citation>
    <scope>NUCLEOTIDE SEQUENCE [LARGE SCALE GENOMIC DNA]</scope>
    <source>
        <strain evidence="4 5">ATCC 51369</strain>
    </source>
</reference>
<dbReference type="PANTHER" id="PTHR30466:SF11">
    <property type="entry name" value="FLAVIN-DEPENDENT MONOOXYGENASE, REDUCTASE SUBUNIT HSAB"/>
    <property type="match status" value="1"/>
</dbReference>
<dbReference type="Proteomes" id="UP001319861">
    <property type="component" value="Chromosome"/>
</dbReference>
<accession>A0ABM7Q0Q8</accession>
<evidence type="ECO:0000313" key="5">
    <source>
        <dbReference type="Proteomes" id="UP001319861"/>
    </source>
</evidence>
<dbReference type="SUPFAM" id="SSF50475">
    <property type="entry name" value="FMN-binding split barrel"/>
    <property type="match status" value="1"/>
</dbReference>
<proteinExistence type="inferred from homology"/>
<dbReference type="InterPro" id="IPR012349">
    <property type="entry name" value="Split_barrel_FMN-bd"/>
</dbReference>
<feature type="domain" description="Flavin reductase like" evidence="3">
    <location>
        <begin position="27"/>
        <end position="171"/>
    </location>
</feature>
<dbReference type="GO" id="GO:0004497">
    <property type="term" value="F:monooxygenase activity"/>
    <property type="evidence" value="ECO:0007669"/>
    <property type="project" value="UniProtKB-KW"/>
</dbReference>
<sequence>MSAPAIARPIDAGVARPIDSDTYRAVMRHLPTGVAAICSTDPVTGAQHGMIVGTFASLSMDPALVTFSVMHSSTSWPKIAASGRFSVSLLADGQQPVCKALSAKGEDKLSAVDWSASQWGAPRIDGALAWFDCALGHELPGGDHLIVIANVLEMAPGSGAPLIFHGGRFGSFKEN</sequence>
<name>A0ABM7Q0Q8_SINCY</name>